<reference evidence="12" key="1">
    <citation type="submission" date="2021-02" db="EMBL/GenBank/DDBJ databases">
        <authorList>
            <person name="Palmer J.M."/>
        </authorList>
    </citation>
    <scope>NUCLEOTIDE SEQUENCE</scope>
    <source>
        <strain evidence="12">SCRP734</strain>
    </source>
</reference>
<evidence type="ECO:0000256" key="6">
    <source>
        <dbReference type="ARBA" id="ARBA00022968"/>
    </source>
</evidence>
<protein>
    <recommendedName>
        <fullName evidence="10">Hexosyltransferase</fullName>
        <ecNumber evidence="10">2.4.1.-</ecNumber>
    </recommendedName>
</protein>
<keyword evidence="9" id="KW-0472">Membrane</keyword>
<keyword evidence="5" id="KW-0812">Transmembrane</keyword>
<evidence type="ECO:0000256" key="4">
    <source>
        <dbReference type="ARBA" id="ARBA00022679"/>
    </source>
</evidence>
<evidence type="ECO:0000313" key="12">
    <source>
        <dbReference type="EMBL" id="KAG7380567.1"/>
    </source>
</evidence>
<evidence type="ECO:0000313" key="13">
    <source>
        <dbReference type="Proteomes" id="UP000694044"/>
    </source>
</evidence>
<keyword evidence="4" id="KW-0808">Transferase</keyword>
<evidence type="ECO:0000256" key="9">
    <source>
        <dbReference type="ARBA" id="ARBA00023136"/>
    </source>
</evidence>
<evidence type="ECO:0000256" key="10">
    <source>
        <dbReference type="RuleBase" id="RU363063"/>
    </source>
</evidence>
<keyword evidence="13" id="KW-1185">Reference proteome</keyword>
<comment type="similarity">
    <text evidence="2 10">Belongs to the glycosyltransferase 31 family.</text>
</comment>
<organism evidence="12 13">
    <name type="scientific">Phytophthora pseudosyringae</name>
    <dbReference type="NCBI Taxonomy" id="221518"/>
    <lineage>
        <taxon>Eukaryota</taxon>
        <taxon>Sar</taxon>
        <taxon>Stramenopiles</taxon>
        <taxon>Oomycota</taxon>
        <taxon>Peronosporomycetes</taxon>
        <taxon>Peronosporales</taxon>
        <taxon>Peronosporaceae</taxon>
        <taxon>Phytophthora</taxon>
    </lineage>
</organism>
<evidence type="ECO:0000256" key="8">
    <source>
        <dbReference type="ARBA" id="ARBA00023034"/>
    </source>
</evidence>
<dbReference type="GO" id="GO:0016758">
    <property type="term" value="F:hexosyltransferase activity"/>
    <property type="evidence" value="ECO:0007669"/>
    <property type="project" value="InterPro"/>
</dbReference>
<dbReference type="Pfam" id="PF01762">
    <property type="entry name" value="Galactosyl_T"/>
    <property type="match status" value="1"/>
</dbReference>
<dbReference type="EMBL" id="JAGDFM010000287">
    <property type="protein sequence ID" value="KAG7380567.1"/>
    <property type="molecule type" value="Genomic_DNA"/>
</dbReference>
<sequence length="468" mass="52018">MRMLRTLVALAALLTAVSRGVLFTRDDDQITHFQIQHPPDGDVVALPLRFRFNMVVRSPDAFKAQYGARLLCLELVGVTTKCSSLMGARIRFKELPEGKHVARAYILGGDHHTRYHETEPRSFSILSAADFEAHVEQLSEQTRKTQGFPPDLDILQWAELQAKERSTSPKSAADTANGSAKPTDVMLIIGVKSAVVGNFARRQAIRGTWASEAAMPSNVKVFFAGCTPSLDNIVNERDPQHLQAAVNLERAVYGDLLTQELKCEDSRLLLAEKVSAFCEWVVAELPQTKFVLLTDDDVYVRVLDLVRDLLTSVQRGKLYLGELMNEMHPLALTPVRIPSDAYYTSKQSYPLKQFVPYAAGPHILLSMDCVQFIAKNRRRLASLDGHDDTSIALWLLSIQVHVQSTAVLTGIRFLPCKDSALSMADLSPLGIRSIHHNLLHNRTVCHGFSLPLWEWRPSGGQTSSSVIA</sequence>
<evidence type="ECO:0000256" key="11">
    <source>
        <dbReference type="SAM" id="SignalP"/>
    </source>
</evidence>
<evidence type="ECO:0000256" key="2">
    <source>
        <dbReference type="ARBA" id="ARBA00008661"/>
    </source>
</evidence>
<dbReference type="OrthoDB" id="202235at2759"/>
<feature type="signal peptide" evidence="11">
    <location>
        <begin position="1"/>
        <end position="19"/>
    </location>
</feature>
<comment type="caution">
    <text evidence="12">The sequence shown here is derived from an EMBL/GenBank/DDBJ whole genome shotgun (WGS) entry which is preliminary data.</text>
</comment>
<name>A0A8T1VGZ0_9STRA</name>
<dbReference type="InterPro" id="IPR002659">
    <property type="entry name" value="Glyco_trans_31"/>
</dbReference>
<dbReference type="PANTHER" id="PTHR11214">
    <property type="entry name" value="BETA-1,3-N-ACETYLGLUCOSAMINYLTRANSFERASE"/>
    <property type="match status" value="1"/>
</dbReference>
<dbReference type="GO" id="GO:0000139">
    <property type="term" value="C:Golgi membrane"/>
    <property type="evidence" value="ECO:0007669"/>
    <property type="project" value="UniProtKB-SubCell"/>
</dbReference>
<proteinExistence type="inferred from homology"/>
<evidence type="ECO:0000256" key="5">
    <source>
        <dbReference type="ARBA" id="ARBA00022692"/>
    </source>
</evidence>
<dbReference type="Proteomes" id="UP000694044">
    <property type="component" value="Unassembled WGS sequence"/>
</dbReference>
<keyword evidence="3 10" id="KW-0328">Glycosyltransferase</keyword>
<keyword evidence="7" id="KW-1133">Transmembrane helix</keyword>
<keyword evidence="8 10" id="KW-0333">Golgi apparatus</keyword>
<accession>A0A8T1VGZ0</accession>
<evidence type="ECO:0000256" key="7">
    <source>
        <dbReference type="ARBA" id="ARBA00022989"/>
    </source>
</evidence>
<evidence type="ECO:0000256" key="1">
    <source>
        <dbReference type="ARBA" id="ARBA00004323"/>
    </source>
</evidence>
<evidence type="ECO:0000256" key="3">
    <source>
        <dbReference type="ARBA" id="ARBA00022676"/>
    </source>
</evidence>
<dbReference type="PANTHER" id="PTHR11214:SF3">
    <property type="entry name" value="BETA-1,3-GALACTOSYLTRANSFERASE 6"/>
    <property type="match status" value="1"/>
</dbReference>
<dbReference type="EC" id="2.4.1.-" evidence="10"/>
<dbReference type="AlphaFoldDB" id="A0A8T1VGZ0"/>
<gene>
    <name evidence="12" type="primary">B3GALT4_3</name>
    <name evidence="12" type="ORF">PHYPSEUDO_007037</name>
</gene>
<keyword evidence="11" id="KW-0732">Signal</keyword>
<keyword evidence="6" id="KW-0735">Signal-anchor</keyword>
<feature type="chain" id="PRO_5035759963" description="Hexosyltransferase" evidence="11">
    <location>
        <begin position="20"/>
        <end position="468"/>
    </location>
</feature>
<comment type="subcellular location">
    <subcellularLocation>
        <location evidence="1 10">Golgi apparatus membrane</location>
        <topology evidence="1 10">Single-pass type II membrane protein</topology>
    </subcellularLocation>
</comment>